<evidence type="ECO:0000256" key="6">
    <source>
        <dbReference type="ARBA" id="ARBA00023136"/>
    </source>
</evidence>
<evidence type="ECO:0000256" key="7">
    <source>
        <dbReference type="RuleBase" id="RU367016"/>
    </source>
</evidence>
<keyword evidence="6 7" id="KW-0472">Membrane</keyword>
<keyword evidence="10" id="KW-1185">Reference proteome</keyword>
<evidence type="ECO:0000256" key="3">
    <source>
        <dbReference type="ARBA" id="ARBA00022475"/>
    </source>
</evidence>
<reference evidence="9" key="1">
    <citation type="submission" date="2024-04" db="EMBL/GenBank/DDBJ databases">
        <authorList>
            <person name="Manzano-Marin A."/>
            <person name="Manzano-Marin A."/>
            <person name="Alejandro Manzano Marin A."/>
        </authorList>
    </citation>
    <scope>NUCLEOTIDE SEQUENCE [LARGE SCALE GENOMIC DNA]</scope>
    <source>
        <strain evidence="9">TABTEA</strain>
    </source>
</reference>
<dbReference type="PANTHER" id="PTHR30353:SF15">
    <property type="entry name" value="INNER MEMBRANE PROTEIN YABI"/>
    <property type="match status" value="1"/>
</dbReference>
<name>A0ABM9NP66_9GAMM</name>
<protein>
    <submittedName>
        <fullName evidence="9">DedA family protein</fullName>
    </submittedName>
</protein>
<dbReference type="RefSeq" id="WP_341764733.1">
    <property type="nucleotide sequence ID" value="NZ_OZ034688.1"/>
</dbReference>
<dbReference type="PANTHER" id="PTHR30353">
    <property type="entry name" value="INNER MEMBRANE PROTEIN DEDA-RELATED"/>
    <property type="match status" value="1"/>
</dbReference>
<proteinExistence type="inferred from homology"/>
<evidence type="ECO:0000256" key="2">
    <source>
        <dbReference type="ARBA" id="ARBA00010792"/>
    </source>
</evidence>
<feature type="transmembrane region" description="Helical" evidence="7">
    <location>
        <begin position="21"/>
        <end position="54"/>
    </location>
</feature>
<evidence type="ECO:0000259" key="8">
    <source>
        <dbReference type="Pfam" id="PF09335"/>
    </source>
</evidence>
<dbReference type="InterPro" id="IPR032818">
    <property type="entry name" value="DedA-like"/>
</dbReference>
<comment type="similarity">
    <text evidence="2 7">Belongs to the DedA family.</text>
</comment>
<evidence type="ECO:0000256" key="5">
    <source>
        <dbReference type="ARBA" id="ARBA00022989"/>
    </source>
</evidence>
<feature type="transmembrane region" description="Helical" evidence="7">
    <location>
        <begin position="113"/>
        <end position="138"/>
    </location>
</feature>
<keyword evidence="4 7" id="KW-0812">Transmembrane</keyword>
<feature type="transmembrane region" description="Helical" evidence="7">
    <location>
        <begin position="144"/>
        <end position="168"/>
    </location>
</feature>
<dbReference type="EMBL" id="OZ034688">
    <property type="protein sequence ID" value="CAL1329262.1"/>
    <property type="molecule type" value="Genomic_DNA"/>
</dbReference>
<keyword evidence="5 7" id="KW-1133">Transmembrane helix</keyword>
<evidence type="ECO:0000313" key="10">
    <source>
        <dbReference type="Proteomes" id="UP001497533"/>
    </source>
</evidence>
<dbReference type="InterPro" id="IPR032816">
    <property type="entry name" value="VTT_dom"/>
</dbReference>
<feature type="transmembrane region" description="Helical" evidence="7">
    <location>
        <begin position="60"/>
        <end position="82"/>
    </location>
</feature>
<dbReference type="Proteomes" id="UP001497533">
    <property type="component" value="Chromosome"/>
</dbReference>
<evidence type="ECO:0000313" key="9">
    <source>
        <dbReference type="EMBL" id="CAL1329262.1"/>
    </source>
</evidence>
<comment type="subcellular location">
    <subcellularLocation>
        <location evidence="1 7">Cell membrane</location>
        <topology evidence="1 7">Multi-pass membrane protein</topology>
    </subcellularLocation>
</comment>
<organism evidence="9 10">
    <name type="scientific">Candidatus Providencia siddallii</name>
    <dbReference type="NCBI Taxonomy" id="1715285"/>
    <lineage>
        <taxon>Bacteria</taxon>
        <taxon>Pseudomonadati</taxon>
        <taxon>Pseudomonadota</taxon>
        <taxon>Gammaproteobacteria</taxon>
        <taxon>Enterobacterales</taxon>
        <taxon>Morganellaceae</taxon>
        <taxon>Providencia</taxon>
    </lineage>
</organism>
<feature type="domain" description="VTT" evidence="8">
    <location>
        <begin position="41"/>
        <end position="164"/>
    </location>
</feature>
<accession>A0ABM9NP66</accession>
<keyword evidence="3 7" id="KW-1003">Cell membrane</keyword>
<dbReference type="Pfam" id="PF09335">
    <property type="entry name" value="VTT_dom"/>
    <property type="match status" value="1"/>
</dbReference>
<evidence type="ECO:0000256" key="1">
    <source>
        <dbReference type="ARBA" id="ARBA00004651"/>
    </source>
</evidence>
<evidence type="ECO:0000256" key="4">
    <source>
        <dbReference type="ARBA" id="ARBA00022692"/>
    </source>
</evidence>
<sequence>MNFNEITIIILKYNQEHKMLLVLIVFFLAFCESLVFISLLFPATIILICLGVFISKSNTLFWPVLISTSLGAFFGDWFSYWFGFRYKENIRNIWPFSYNSKIIDKGYIFFKRWGIWCVFFSRFFGAFRAIVPLIAGIYNMPKYYFQFINIFSSVIWAFSILSPGLLWIHWFR</sequence>
<gene>
    <name evidence="9" type="ORF">PRHACTZTBTEA_340</name>
</gene>